<dbReference type="PANTHER" id="PTHR12815">
    <property type="entry name" value="SORTING AND ASSEMBLY MACHINERY SAMM50 PROTEIN FAMILY MEMBER"/>
    <property type="match status" value="1"/>
</dbReference>
<dbReference type="Pfam" id="PF07244">
    <property type="entry name" value="POTRA"/>
    <property type="match status" value="1"/>
</dbReference>
<evidence type="ECO:0000259" key="9">
    <source>
        <dbReference type="Pfam" id="PF08479"/>
    </source>
</evidence>
<evidence type="ECO:0000259" key="7">
    <source>
        <dbReference type="Pfam" id="PF01103"/>
    </source>
</evidence>
<dbReference type="InterPro" id="IPR039910">
    <property type="entry name" value="D15-like"/>
</dbReference>
<proteinExistence type="predicted"/>
<feature type="signal peptide" evidence="6">
    <location>
        <begin position="1"/>
        <end position="30"/>
    </location>
</feature>
<evidence type="ECO:0000256" key="4">
    <source>
        <dbReference type="ARBA" id="ARBA00023136"/>
    </source>
</evidence>
<feature type="domain" description="Polypeptide-transport-associated ShlB-type" evidence="9">
    <location>
        <begin position="166"/>
        <end position="237"/>
    </location>
</feature>
<feature type="domain" description="Bacterial surface antigen (D15)" evidence="7">
    <location>
        <begin position="352"/>
        <end position="697"/>
    </location>
</feature>
<dbReference type="GO" id="GO:0019867">
    <property type="term" value="C:outer membrane"/>
    <property type="evidence" value="ECO:0007669"/>
    <property type="project" value="InterPro"/>
</dbReference>
<dbReference type="OrthoDB" id="9776356at2"/>
<dbReference type="EMBL" id="CP000552">
    <property type="protein sequence ID" value="ABM72706.1"/>
    <property type="molecule type" value="Genomic_DNA"/>
</dbReference>
<evidence type="ECO:0000256" key="2">
    <source>
        <dbReference type="ARBA" id="ARBA00022692"/>
    </source>
</evidence>
<keyword evidence="5" id="KW-0998">Cell outer membrane</keyword>
<evidence type="ECO:0000256" key="1">
    <source>
        <dbReference type="ARBA" id="ARBA00004370"/>
    </source>
</evidence>
<comment type="subcellular location">
    <subcellularLocation>
        <location evidence="1">Membrane</location>
    </subcellularLocation>
</comment>
<dbReference type="GeneID" id="60200890"/>
<keyword evidence="2" id="KW-0812">Transmembrane</keyword>
<keyword evidence="3 6" id="KW-0732">Signal</keyword>
<accession>A2BY45</accession>
<dbReference type="AlphaFoldDB" id="A2BY45"/>
<dbReference type="KEGG" id="pmc:P9515_14991"/>
<evidence type="ECO:0000256" key="3">
    <source>
        <dbReference type="ARBA" id="ARBA00022729"/>
    </source>
</evidence>
<dbReference type="InterPro" id="IPR010827">
    <property type="entry name" value="BamA/TamA_POTRA"/>
</dbReference>
<evidence type="ECO:0000313" key="10">
    <source>
        <dbReference type="EMBL" id="ABM72706.1"/>
    </source>
</evidence>
<dbReference type="Proteomes" id="UP000001589">
    <property type="component" value="Chromosome"/>
</dbReference>
<dbReference type="Pfam" id="PF01103">
    <property type="entry name" value="Omp85"/>
    <property type="match status" value="1"/>
</dbReference>
<feature type="chain" id="PRO_5002642513" evidence="6">
    <location>
        <begin position="31"/>
        <end position="714"/>
    </location>
</feature>
<reference evidence="10 11" key="1">
    <citation type="journal article" date="2007" name="PLoS Genet.">
        <title>Patterns and implications of gene gain and loss in the evolution of Prochlorococcus.</title>
        <authorList>
            <person name="Kettler G.C."/>
            <person name="Martiny A.C."/>
            <person name="Huang K."/>
            <person name="Zucker J."/>
            <person name="Coleman M.L."/>
            <person name="Rodrigue S."/>
            <person name="Chen F."/>
            <person name="Lapidus A."/>
            <person name="Ferriera S."/>
            <person name="Johnson J."/>
            <person name="Steglich C."/>
            <person name="Church G.M."/>
            <person name="Richardson P."/>
            <person name="Chisholm S.W."/>
        </authorList>
    </citation>
    <scope>NUCLEOTIDE SEQUENCE [LARGE SCALE GENOMIC DNA]</scope>
    <source>
        <strain evidence="10 11">MIT 9515</strain>
    </source>
</reference>
<dbReference type="InterPro" id="IPR013686">
    <property type="entry name" value="Polypept-transport_assoc_ShlB"/>
</dbReference>
<evidence type="ECO:0000256" key="5">
    <source>
        <dbReference type="ARBA" id="ARBA00023237"/>
    </source>
</evidence>
<sequence length="714" mass="78526">MRNNLSKYTKVFTSIACFSLLLISNNSELAAKFLPDKEEDHNKIKNNPQNTNQYSNDSTSAFEFVQKNNVLIVDNSGDNAEKNVLISEIIIEGWENHPEGRKLELAAYDSMTIKPGSVINNQILKDDLNSIYASGWFAGVKIKSQDGPLGVRIIVSVVPNPIFKKVELNPKNLIIPNEIVDDIFTNYYGTTLNLNELQNRINLIKKWYEEKGYSLSRINGPERISGAGVVSLNVDEGIVSDIELRFLGSDGEPNVDGKPRKGKTKDWVIKRELKTIPGSIFNRKILEADIKRLYATSLFDDIKVSLGPDNKNPGQVRIILDFSEQRTGSLTGGLGYSTTSGIFAQIGLQETNTLGRAWSTSINLNFGEYSTTYNFSLADPWIKGDKHKTSFRTNVFLSRDYPQEFKSEKNGRIYAVNDTTTASTDTLSSIVLEKTGGGFSFSRPLNGGDPFKESKWRVLAGMNFKKVEMIDSSGNVKPYGDITPTTGNINEIICIGYTPEDGSCPSANTLVSFIGSTSRNNLNNTINPTSGNRFTLGSEQFISVGKNSPTFNRVRATYSFFIPTKFLNLSKGCRSTDVVNSDCPQTIGFEFKAGTIVGELPPYEAFCLGGPSSVRGWSSCDLAVSKSFVEATAEYRFPVWRMISGALFADIGSHLWSQNAVPGKPGQLLRKAGTGYSLGGGVGVKTPVGPLRLDVASKELSGDWRYTLGVGWKF</sequence>
<dbReference type="Gene3D" id="2.40.160.50">
    <property type="entry name" value="membrane protein fhac: a member of the omp85/tpsb transporter family"/>
    <property type="match status" value="1"/>
</dbReference>
<evidence type="ECO:0000313" key="11">
    <source>
        <dbReference type="Proteomes" id="UP000001589"/>
    </source>
</evidence>
<organism evidence="10 11">
    <name type="scientific">Prochlorococcus marinus (strain MIT 9515)</name>
    <dbReference type="NCBI Taxonomy" id="167542"/>
    <lineage>
        <taxon>Bacteria</taxon>
        <taxon>Bacillati</taxon>
        <taxon>Cyanobacteriota</taxon>
        <taxon>Cyanophyceae</taxon>
        <taxon>Synechococcales</taxon>
        <taxon>Prochlorococcaceae</taxon>
        <taxon>Prochlorococcus</taxon>
    </lineage>
</organism>
<dbReference type="STRING" id="167542.P9515_14991"/>
<evidence type="ECO:0000259" key="8">
    <source>
        <dbReference type="Pfam" id="PF07244"/>
    </source>
</evidence>
<gene>
    <name evidence="10" type="ordered locus">P9515_14991</name>
</gene>
<dbReference type="Pfam" id="PF08479">
    <property type="entry name" value="POTRA_2"/>
    <property type="match status" value="1"/>
</dbReference>
<dbReference type="Gene3D" id="3.10.20.310">
    <property type="entry name" value="membrane protein fhac"/>
    <property type="match status" value="3"/>
</dbReference>
<name>A2BY45_PROM5</name>
<feature type="domain" description="POTRA" evidence="8">
    <location>
        <begin position="263"/>
        <end position="323"/>
    </location>
</feature>
<evidence type="ECO:0000256" key="6">
    <source>
        <dbReference type="SAM" id="SignalP"/>
    </source>
</evidence>
<dbReference type="HOGENOM" id="CLU_007664_2_0_3"/>
<dbReference type="RefSeq" id="WP_011820802.1">
    <property type="nucleotide sequence ID" value="NC_008817.1"/>
</dbReference>
<protein>
    <submittedName>
        <fullName evidence="10">Outer envelope membrane protein-like protein</fullName>
    </submittedName>
</protein>
<keyword evidence="4" id="KW-0472">Membrane</keyword>
<dbReference type="InterPro" id="IPR000184">
    <property type="entry name" value="Bac_surfAg_D15"/>
</dbReference>
<dbReference type="PANTHER" id="PTHR12815:SF47">
    <property type="entry name" value="TRANSLOCATION AND ASSEMBLY MODULE SUBUNIT TAMA"/>
    <property type="match status" value="1"/>
</dbReference>
<dbReference type="eggNOG" id="COG4775">
    <property type="taxonomic scope" value="Bacteria"/>
</dbReference>